<evidence type="ECO:0000313" key="4">
    <source>
        <dbReference type="Proteomes" id="UP001140091"/>
    </source>
</evidence>
<reference evidence="3" key="1">
    <citation type="submission" date="2022-06" db="EMBL/GenBank/DDBJ databases">
        <title>Genome Sequence of Candolleomyces eurysporus.</title>
        <authorList>
            <person name="Buettner E."/>
        </authorList>
    </citation>
    <scope>NUCLEOTIDE SEQUENCE</scope>
    <source>
        <strain evidence="3">VTCC 930004</strain>
    </source>
</reference>
<feature type="non-terminal residue" evidence="3">
    <location>
        <position position="1"/>
    </location>
</feature>
<comment type="caution">
    <text evidence="3">The sequence shown here is derived from an EMBL/GenBank/DDBJ whole genome shotgun (WGS) entry which is preliminary data.</text>
</comment>
<evidence type="ECO:0000256" key="2">
    <source>
        <dbReference type="SAM" id="MobiDB-lite"/>
    </source>
</evidence>
<dbReference type="AlphaFoldDB" id="A0A9W8J0E6"/>
<sequence length="306" mass="33181">MSSSPCYVPTSDSGEVELEPPRLDGEWTISNSNIGNQQYRFDSAQIPQSRHSTPFHPYGGLYRQRSRSITPRPVEESFVGQLYTPFNSYPTFIYGSLSQRQLSLESLAPTAFTTASTIGSFDLDLPFPPPTVTQSRALSVISGSQTELESVPPFLNAEEITAGLSRAPSVVSESQTEPESVLLFPYAEEITTAHSRAPSVTSESQTEPESISLFPNTGEITTPPSRAPSVVSESQTEPESLPLSLTAEAATAVLSSPPSELALNDHLFVQHISIEIEALEDTIKALSTKHRRLIALRASVSEKTLA</sequence>
<feature type="coiled-coil region" evidence="1">
    <location>
        <begin position="269"/>
        <end position="296"/>
    </location>
</feature>
<feature type="compositionally biased region" description="Polar residues" evidence="2">
    <location>
        <begin position="194"/>
        <end position="224"/>
    </location>
</feature>
<name>A0A9W8J0E6_9AGAR</name>
<keyword evidence="4" id="KW-1185">Reference proteome</keyword>
<proteinExistence type="predicted"/>
<organism evidence="3 4">
    <name type="scientific">Candolleomyces eurysporus</name>
    <dbReference type="NCBI Taxonomy" id="2828524"/>
    <lineage>
        <taxon>Eukaryota</taxon>
        <taxon>Fungi</taxon>
        <taxon>Dikarya</taxon>
        <taxon>Basidiomycota</taxon>
        <taxon>Agaricomycotina</taxon>
        <taxon>Agaricomycetes</taxon>
        <taxon>Agaricomycetidae</taxon>
        <taxon>Agaricales</taxon>
        <taxon>Agaricineae</taxon>
        <taxon>Psathyrellaceae</taxon>
        <taxon>Candolleomyces</taxon>
    </lineage>
</organism>
<accession>A0A9W8J0E6</accession>
<keyword evidence="1" id="KW-0175">Coiled coil</keyword>
<feature type="region of interest" description="Disordered" evidence="2">
    <location>
        <begin position="1"/>
        <end position="24"/>
    </location>
</feature>
<dbReference type="EMBL" id="JANBPK010001074">
    <property type="protein sequence ID" value="KAJ2926221.1"/>
    <property type="molecule type" value="Genomic_DNA"/>
</dbReference>
<protein>
    <submittedName>
        <fullName evidence="3">Uncharacterized protein</fullName>
    </submittedName>
</protein>
<gene>
    <name evidence="3" type="ORF">H1R20_g10868</name>
</gene>
<feature type="compositionally biased region" description="Polar residues" evidence="2">
    <location>
        <begin position="1"/>
        <end position="13"/>
    </location>
</feature>
<evidence type="ECO:0000256" key="1">
    <source>
        <dbReference type="SAM" id="Coils"/>
    </source>
</evidence>
<feature type="region of interest" description="Disordered" evidence="2">
    <location>
        <begin position="194"/>
        <end position="239"/>
    </location>
</feature>
<evidence type="ECO:0000313" key="3">
    <source>
        <dbReference type="EMBL" id="KAJ2926221.1"/>
    </source>
</evidence>
<dbReference type="Proteomes" id="UP001140091">
    <property type="component" value="Unassembled WGS sequence"/>
</dbReference>